<comment type="caution">
    <text evidence="1">The sequence shown here is derived from an EMBL/GenBank/DDBJ whole genome shotgun (WGS) entry which is preliminary data.</text>
</comment>
<organism evidence="1 2">
    <name type="scientific">Mugilogobius chulae</name>
    <name type="common">yellowstripe goby</name>
    <dbReference type="NCBI Taxonomy" id="88201"/>
    <lineage>
        <taxon>Eukaryota</taxon>
        <taxon>Metazoa</taxon>
        <taxon>Chordata</taxon>
        <taxon>Craniata</taxon>
        <taxon>Vertebrata</taxon>
        <taxon>Euteleostomi</taxon>
        <taxon>Actinopterygii</taxon>
        <taxon>Neopterygii</taxon>
        <taxon>Teleostei</taxon>
        <taxon>Neoteleostei</taxon>
        <taxon>Acanthomorphata</taxon>
        <taxon>Gobiaria</taxon>
        <taxon>Gobiiformes</taxon>
        <taxon>Gobioidei</taxon>
        <taxon>Gobiidae</taxon>
        <taxon>Gobionellinae</taxon>
        <taxon>Mugilogobius</taxon>
    </lineage>
</organism>
<dbReference type="SUPFAM" id="SSF47986">
    <property type="entry name" value="DEATH domain"/>
    <property type="match status" value="1"/>
</dbReference>
<dbReference type="EMBL" id="JBBPFD010000236">
    <property type="protein sequence ID" value="KAK7879575.1"/>
    <property type="molecule type" value="Genomic_DNA"/>
</dbReference>
<reference evidence="2" key="1">
    <citation type="submission" date="2024-04" db="EMBL/GenBank/DDBJ databases">
        <title>Salinicola lusitanus LLJ914,a marine bacterium isolated from the Okinawa Trough.</title>
        <authorList>
            <person name="Li J."/>
        </authorList>
    </citation>
    <scope>NUCLEOTIDE SEQUENCE [LARGE SCALE GENOMIC DNA]</scope>
</reference>
<gene>
    <name evidence="1" type="ORF">WMY93_033714</name>
</gene>
<dbReference type="Proteomes" id="UP001460270">
    <property type="component" value="Unassembled WGS sequence"/>
</dbReference>
<evidence type="ECO:0000313" key="2">
    <source>
        <dbReference type="Proteomes" id="UP001460270"/>
    </source>
</evidence>
<keyword evidence="2" id="KW-1185">Reference proteome</keyword>
<sequence>MELLLVPEQKVHSLSPQPGWSPWGAGQLWNTVPPDLRNTVTLTHFKSKLKTHLFRLAYTLLLQKKSETAVLDKMLQETVGVLSKKESQKFMRFLQDQSLLGEFPVLHRNEVEKHGLVQSLVQVYGLHSITVTQRLLQKLQRNDLLEKLSEEEYKPEGKGHRQYVGCRGRSGAGKLHRQCVGCRGRS</sequence>
<dbReference type="AlphaFoldDB" id="A0AAW0MSX5"/>
<evidence type="ECO:0000313" key="1">
    <source>
        <dbReference type="EMBL" id="KAK7879575.1"/>
    </source>
</evidence>
<dbReference type="Gene3D" id="1.10.533.10">
    <property type="entry name" value="Death Domain, Fas"/>
    <property type="match status" value="1"/>
</dbReference>
<accession>A0AAW0MSX5</accession>
<dbReference type="InterPro" id="IPR011029">
    <property type="entry name" value="DEATH-like_dom_sf"/>
</dbReference>
<proteinExistence type="predicted"/>
<name>A0AAW0MSX5_9GOBI</name>
<protein>
    <submittedName>
        <fullName evidence="1">Uncharacterized protein</fullName>
    </submittedName>
</protein>